<keyword evidence="3 5" id="KW-0694">RNA-binding</keyword>
<accession>A0ABR2V3K4</accession>
<feature type="domain" description="RRM" evidence="7">
    <location>
        <begin position="52"/>
        <end position="130"/>
    </location>
</feature>
<feature type="domain" description="RRM" evidence="7">
    <location>
        <begin position="156"/>
        <end position="232"/>
    </location>
</feature>
<comment type="subcellular location">
    <subcellularLocation>
        <location evidence="1">Nucleus</location>
    </subcellularLocation>
</comment>
<feature type="compositionally biased region" description="Basic and acidic residues" evidence="6">
    <location>
        <begin position="561"/>
        <end position="582"/>
    </location>
</feature>
<evidence type="ECO:0000259" key="7">
    <source>
        <dbReference type="PROSITE" id="PS50102"/>
    </source>
</evidence>
<dbReference type="InterPro" id="IPR034808">
    <property type="entry name" value="Nop4p_RRM3"/>
</dbReference>
<evidence type="ECO:0000256" key="5">
    <source>
        <dbReference type="PROSITE-ProRule" id="PRU00176"/>
    </source>
</evidence>
<dbReference type="PANTHER" id="PTHR48039:SF5">
    <property type="entry name" value="RNA-BINDING PROTEIN 28"/>
    <property type="match status" value="1"/>
</dbReference>
<comment type="caution">
    <text evidence="8">The sequence shown here is derived from an EMBL/GenBank/DDBJ whole genome shotgun (WGS) entry which is preliminary data.</text>
</comment>
<dbReference type="InterPro" id="IPR051945">
    <property type="entry name" value="RRM_MRD1_RNA_proc_ribogen"/>
</dbReference>
<dbReference type="SUPFAM" id="SSF54928">
    <property type="entry name" value="RNA-binding domain, RBD"/>
    <property type="match status" value="4"/>
</dbReference>
<feature type="region of interest" description="Disordered" evidence="6">
    <location>
        <begin position="122"/>
        <end position="155"/>
    </location>
</feature>
<keyword evidence="2" id="KW-0677">Repeat</keyword>
<dbReference type="Proteomes" id="UP001408356">
    <property type="component" value="Unassembled WGS sequence"/>
</dbReference>
<feature type="region of interest" description="Disordered" evidence="6">
    <location>
        <begin position="665"/>
        <end position="749"/>
    </location>
</feature>
<keyword evidence="9" id="KW-1185">Reference proteome</keyword>
<dbReference type="InterPro" id="IPR034809">
    <property type="entry name" value="Nop4_RRM4"/>
</dbReference>
<dbReference type="InterPro" id="IPR035979">
    <property type="entry name" value="RBD_domain_sf"/>
</dbReference>
<dbReference type="InterPro" id="IPR000504">
    <property type="entry name" value="RRM_dom"/>
</dbReference>
<gene>
    <name evidence="8" type="ORF">SUNI508_06002</name>
</gene>
<proteinExistence type="predicted"/>
<feature type="compositionally biased region" description="Low complexity" evidence="6">
    <location>
        <begin position="21"/>
        <end position="41"/>
    </location>
</feature>
<dbReference type="CDD" id="cd12677">
    <property type="entry name" value="RRM4_Nop4p"/>
    <property type="match status" value="1"/>
</dbReference>
<reference evidence="8 9" key="1">
    <citation type="journal article" date="2024" name="J. Plant Pathol.">
        <title>Sequence and assembly of the genome of Seiridium unicorne, isolate CBS 538.82, causal agent of cypress canker disease.</title>
        <authorList>
            <person name="Scali E."/>
            <person name="Rocca G.D."/>
            <person name="Danti R."/>
            <person name="Garbelotto M."/>
            <person name="Barberini S."/>
            <person name="Baroncelli R."/>
            <person name="Emiliani G."/>
        </authorList>
    </citation>
    <scope>NUCLEOTIDE SEQUENCE [LARGE SCALE GENOMIC DNA]</scope>
    <source>
        <strain evidence="8 9">BM-138-508</strain>
    </source>
</reference>
<evidence type="ECO:0000313" key="9">
    <source>
        <dbReference type="Proteomes" id="UP001408356"/>
    </source>
</evidence>
<feature type="compositionally biased region" description="Basic and acidic residues" evidence="6">
    <location>
        <begin position="243"/>
        <end position="254"/>
    </location>
</feature>
<organism evidence="8 9">
    <name type="scientific">Seiridium unicorne</name>
    <dbReference type="NCBI Taxonomy" id="138068"/>
    <lineage>
        <taxon>Eukaryota</taxon>
        <taxon>Fungi</taxon>
        <taxon>Dikarya</taxon>
        <taxon>Ascomycota</taxon>
        <taxon>Pezizomycotina</taxon>
        <taxon>Sordariomycetes</taxon>
        <taxon>Xylariomycetidae</taxon>
        <taxon>Amphisphaeriales</taxon>
        <taxon>Sporocadaceae</taxon>
        <taxon>Seiridium</taxon>
    </lineage>
</organism>
<evidence type="ECO:0000256" key="1">
    <source>
        <dbReference type="ARBA" id="ARBA00004123"/>
    </source>
</evidence>
<keyword evidence="4" id="KW-0539">Nucleus</keyword>
<evidence type="ECO:0000256" key="3">
    <source>
        <dbReference type="ARBA" id="ARBA00022884"/>
    </source>
</evidence>
<feature type="region of interest" description="Disordered" evidence="6">
    <location>
        <begin position="561"/>
        <end position="587"/>
    </location>
</feature>
<feature type="compositionally biased region" description="Basic and acidic residues" evidence="6">
    <location>
        <begin position="665"/>
        <end position="678"/>
    </location>
</feature>
<feature type="domain" description="RRM" evidence="7">
    <location>
        <begin position="525"/>
        <end position="658"/>
    </location>
</feature>
<dbReference type="Gene3D" id="3.30.70.330">
    <property type="match status" value="4"/>
</dbReference>
<dbReference type="SMART" id="SM00360">
    <property type="entry name" value="RRM"/>
    <property type="match status" value="4"/>
</dbReference>
<evidence type="ECO:0000256" key="6">
    <source>
        <dbReference type="SAM" id="MobiDB-lite"/>
    </source>
</evidence>
<name>A0ABR2V3K4_9PEZI</name>
<evidence type="ECO:0000313" key="8">
    <source>
        <dbReference type="EMBL" id="KAK9421154.1"/>
    </source>
</evidence>
<dbReference type="PROSITE" id="PS50102">
    <property type="entry name" value="RRM"/>
    <property type="match status" value="4"/>
</dbReference>
<protein>
    <submittedName>
        <fullName evidence="8">RRM domain-containing protein</fullName>
    </submittedName>
</protein>
<dbReference type="Pfam" id="PF00076">
    <property type="entry name" value="RRM_1"/>
    <property type="match status" value="3"/>
</dbReference>
<sequence>MAGNLKKRSRDEAEDTVTSKPESSSQPATTTPASAQTPSEPSTKKARVEAGRSLFIRSLPPSATDETLTDFFSEHFPVKSAVVVKDPTTKLSRGYGFVVLTDAQDANDAKEKLHGQKLDGRPISIEVAKPRDRKSTTVDTEKEERRAAEKEAKKPPKLIVRNLPWSIKKPDQLAALFRGYGKIYYCDLPQSKGKLSGFGFVTMKRKGAEKAIEAVNGKTVDGRTLAVDWAVSKQEWGTLQQDQKQDQDKEKDASTSKSKNKPSKQAKGDDKDGQDVKEDEDEEEDEDLRNFMKNFGDKLEEEDSQAEDEEDLGDKDSEGDDAEDDSADDEDLEEDEEEHKPSKPLMTDNSSTLFIRNLPFSTTDADLKSHFEQFGRVRYARVVMDRATDRPAGTGFVNFINLEDAKQCLRGAPRPRPADPSGKRSILQDELADEQGLYTLEGRVLQLSQAVSKGEATKLTAEGIATRDGKDRDKRRLYLLSEGTISAGSPLFSLLSASEVKMREESAAQRKKQIQSNPSLHLSLTRLAVRNIPRNITPKEMKALAREAAVGFSKDVKGGLREPLSKEELTRGGDEDREAERKRKEKGKGIVRQAKIVFENKEGSKVAEGDGAGKSRGYGFVEYSSHRWALMGLRWLNGHALQNSAGKTQRLIVEFAIENAQVVSRRNDRQTKFGRGEEPSQGGQEQRKFVRGNDNPRFNRDTRDNGRPGKFGKGPQLARKFKQTDNGKAVDQNGTESKKSDTRNALEQKIIGRKRIMKKKKAGIRKN</sequence>
<feature type="compositionally biased region" description="Acidic residues" evidence="6">
    <location>
        <begin position="299"/>
        <end position="337"/>
    </location>
</feature>
<feature type="compositionally biased region" description="Basic and acidic residues" evidence="6">
    <location>
        <begin position="736"/>
        <end position="746"/>
    </location>
</feature>
<dbReference type="CDD" id="cd12676">
    <property type="entry name" value="RRM3_Nop4p"/>
    <property type="match status" value="1"/>
</dbReference>
<dbReference type="EMBL" id="JARVKF010000201">
    <property type="protein sequence ID" value="KAK9421154.1"/>
    <property type="molecule type" value="Genomic_DNA"/>
</dbReference>
<evidence type="ECO:0000256" key="4">
    <source>
        <dbReference type="ARBA" id="ARBA00023242"/>
    </source>
</evidence>
<evidence type="ECO:0000256" key="2">
    <source>
        <dbReference type="ARBA" id="ARBA00022737"/>
    </source>
</evidence>
<feature type="compositionally biased region" description="Basic and acidic residues" evidence="6">
    <location>
        <begin position="266"/>
        <end position="276"/>
    </location>
</feature>
<feature type="region of interest" description="Disordered" evidence="6">
    <location>
        <begin position="235"/>
        <end position="348"/>
    </location>
</feature>
<feature type="compositionally biased region" description="Basic and acidic residues" evidence="6">
    <location>
        <begin position="128"/>
        <end position="154"/>
    </location>
</feature>
<dbReference type="PANTHER" id="PTHR48039">
    <property type="entry name" value="RNA-BINDING MOTIF PROTEIN 14B"/>
    <property type="match status" value="1"/>
</dbReference>
<feature type="domain" description="RRM" evidence="7">
    <location>
        <begin position="351"/>
        <end position="452"/>
    </location>
</feature>
<feature type="compositionally biased region" description="Acidic residues" evidence="6">
    <location>
        <begin position="277"/>
        <end position="287"/>
    </location>
</feature>
<feature type="region of interest" description="Disordered" evidence="6">
    <location>
        <begin position="1"/>
        <end position="49"/>
    </location>
</feature>
<dbReference type="InterPro" id="IPR012677">
    <property type="entry name" value="Nucleotide-bd_a/b_plait_sf"/>
</dbReference>
<feature type="compositionally biased region" description="Basic and acidic residues" evidence="6">
    <location>
        <begin position="697"/>
        <end position="707"/>
    </location>
</feature>